<dbReference type="Proteomes" id="UP001420932">
    <property type="component" value="Unassembled WGS sequence"/>
</dbReference>
<proteinExistence type="predicted"/>
<organism evidence="2 3">
    <name type="scientific">Stephania yunnanensis</name>
    <dbReference type="NCBI Taxonomy" id="152371"/>
    <lineage>
        <taxon>Eukaryota</taxon>
        <taxon>Viridiplantae</taxon>
        <taxon>Streptophyta</taxon>
        <taxon>Embryophyta</taxon>
        <taxon>Tracheophyta</taxon>
        <taxon>Spermatophyta</taxon>
        <taxon>Magnoliopsida</taxon>
        <taxon>Ranunculales</taxon>
        <taxon>Menispermaceae</taxon>
        <taxon>Menispermoideae</taxon>
        <taxon>Cissampelideae</taxon>
        <taxon>Stephania</taxon>
    </lineage>
</organism>
<gene>
    <name evidence="2" type="ORF">Syun_012529</name>
</gene>
<evidence type="ECO:0000313" key="3">
    <source>
        <dbReference type="Proteomes" id="UP001420932"/>
    </source>
</evidence>
<feature type="region of interest" description="Disordered" evidence="1">
    <location>
        <begin position="1"/>
        <end position="26"/>
    </location>
</feature>
<sequence length="236" mass="27676">MDEGGRGRNTREEKEKRKLVEKPKDKSLFSPIRPMKISFNIPRIRPQIEPTPLLLFNNDYEEEHEDEKEGVEKETPKGVKKYVIKEECFVNDKAFTKIKNDIERGRKMIPEKGFNAKNELKYMRRILDIINFYVNAYGNDSKTESQVRGRTVDSFVVRINQYFGLLKVHRKDKDEFPKPKYFIKYYYSSEKVKGGLEAIHGDGFILDMDGYPKHISIKFLARSQKLCVISSTTAYT</sequence>
<name>A0AAP0K0D8_9MAGN</name>
<dbReference type="EMBL" id="JBBNAF010000005">
    <property type="protein sequence ID" value="KAK9143129.1"/>
    <property type="molecule type" value="Genomic_DNA"/>
</dbReference>
<accession>A0AAP0K0D8</accession>
<reference evidence="2 3" key="1">
    <citation type="submission" date="2024-01" db="EMBL/GenBank/DDBJ databases">
        <title>Genome assemblies of Stephania.</title>
        <authorList>
            <person name="Yang L."/>
        </authorList>
    </citation>
    <scope>NUCLEOTIDE SEQUENCE [LARGE SCALE GENOMIC DNA]</scope>
    <source>
        <strain evidence="2">YNDBR</strain>
        <tissue evidence="2">Leaf</tissue>
    </source>
</reference>
<evidence type="ECO:0000313" key="2">
    <source>
        <dbReference type="EMBL" id="KAK9143129.1"/>
    </source>
</evidence>
<protein>
    <submittedName>
        <fullName evidence="2">Uncharacterized protein</fullName>
    </submittedName>
</protein>
<evidence type="ECO:0000256" key="1">
    <source>
        <dbReference type="SAM" id="MobiDB-lite"/>
    </source>
</evidence>
<dbReference type="AlphaFoldDB" id="A0AAP0K0D8"/>
<comment type="caution">
    <text evidence="2">The sequence shown here is derived from an EMBL/GenBank/DDBJ whole genome shotgun (WGS) entry which is preliminary data.</text>
</comment>
<keyword evidence="3" id="KW-1185">Reference proteome</keyword>